<dbReference type="PANTHER" id="PTHR46167">
    <property type="entry name" value="N-LYSINE METHYLTRANSFERASE KMT5A"/>
    <property type="match status" value="1"/>
</dbReference>
<evidence type="ECO:0000313" key="4">
    <source>
        <dbReference type="Proteomes" id="UP001195914"/>
    </source>
</evidence>
<comment type="caution">
    <text evidence="3">The sequence shown here is derived from an EMBL/GenBank/DDBJ whole genome shotgun (WGS) entry which is preliminary data.</text>
</comment>
<dbReference type="InterPro" id="IPR046341">
    <property type="entry name" value="SET_dom_sf"/>
</dbReference>
<feature type="domain" description="SET" evidence="2">
    <location>
        <begin position="690"/>
        <end position="815"/>
    </location>
</feature>
<accession>A0AAD9GAR4</accession>
<name>A0AAD9GAR4_BABDI</name>
<dbReference type="Pfam" id="PF00856">
    <property type="entry name" value="SET"/>
    <property type="match status" value="1"/>
</dbReference>
<feature type="compositionally biased region" description="Polar residues" evidence="1">
    <location>
        <begin position="332"/>
        <end position="345"/>
    </location>
</feature>
<dbReference type="GO" id="GO:0005700">
    <property type="term" value="C:polytene chromosome"/>
    <property type="evidence" value="ECO:0007669"/>
    <property type="project" value="TreeGrafter"/>
</dbReference>
<sequence>MELRGHIRHSTKGHIKVEGDDQEPSEANYLCEPIMMNGPDGRGSNSKLVVDSQLTIQEYVSPKKTRHAHLRCSDQQKHPKTALNCENTVMLPEEEDASLRTPVITRKDVEKLNPDNKSDQHCCTHSFDISPFIKSARYGQQDQKFRLFWLPNSEISSLMRIPSIAQMSSTRKGSTESLYIVFTPGGMDVIQDASHVAGVECRPFHTPFVVLYSYSFRSMYFKVVGRVIGSCYSITFDENGESGTVKRDHDSANESHSRNRTQPPSENQTYEFYRTYLYGIDDGATTRRIMVSLRNVKETVLDMRDASVADEASGRHKSTVHSREKQADLIHSIQNRSKQKNTLPRSANRRGIDLPSSRSSDSMDFDGGVSARNTQLSRDGKRISSRNCWIYEANDDHEGSDDEMVSGLPVVLVSEIKRIIGFEDVSKLLQCNLSMVTQRMESMIKRNFMLYDRDDNCIVDNVKGKFETVTNSREGSKAMYRIGDHTINVGDVLVVKFPSLYKTHLAEDTIKIYDSDTLCRCFKTLESLSSDKLTDNTMTLAQYCPNIFWNLVLTGDVEQALSEMAPNLCEHAHKRRRRLKNNAITDISKSARVVSKPNTAPVFDNNFVIMQNLFEHDAQIKIERLKQLHRQQRNSNGKMTRHSISKYVDDSQLVETVMDPDGFLLKSMETLTPQQKLVIYQACLRRGIYAPIRLDYISGKGRAVFAAYDIGKDEFIVEYKGQIITEKVAKFRDQKYDQSRSYKGSFVFYFKVKTKRYCIDATEEDIMFGPARLINHSRKNPNIVPKALEIDGCPRLFFVAKRNIKSGEELLIDYGERDPSVIKDNPWLLD</sequence>
<dbReference type="PANTHER" id="PTHR46167:SF1">
    <property type="entry name" value="N-LYSINE METHYLTRANSFERASE KMT5A"/>
    <property type="match status" value="1"/>
</dbReference>
<feature type="region of interest" description="Disordered" evidence="1">
    <location>
        <begin position="307"/>
        <end position="377"/>
    </location>
</feature>
<reference evidence="3" key="1">
    <citation type="journal article" date="2014" name="Nucleic Acids Res.">
        <title>The evolutionary dynamics of variant antigen genes in Babesia reveal a history of genomic innovation underlying host-parasite interaction.</title>
        <authorList>
            <person name="Jackson A.P."/>
            <person name="Otto T.D."/>
            <person name="Darby A."/>
            <person name="Ramaprasad A."/>
            <person name="Xia D."/>
            <person name="Echaide I.E."/>
            <person name="Farber M."/>
            <person name="Gahlot S."/>
            <person name="Gamble J."/>
            <person name="Gupta D."/>
            <person name="Gupta Y."/>
            <person name="Jackson L."/>
            <person name="Malandrin L."/>
            <person name="Malas T.B."/>
            <person name="Moussa E."/>
            <person name="Nair M."/>
            <person name="Reid A.J."/>
            <person name="Sanders M."/>
            <person name="Sharma J."/>
            <person name="Tracey A."/>
            <person name="Quail M.A."/>
            <person name="Weir W."/>
            <person name="Wastling J.M."/>
            <person name="Hall N."/>
            <person name="Willadsen P."/>
            <person name="Lingelbach K."/>
            <person name="Shiels B."/>
            <person name="Tait A."/>
            <person name="Berriman M."/>
            <person name="Allred D.R."/>
            <person name="Pain A."/>
        </authorList>
    </citation>
    <scope>NUCLEOTIDE SEQUENCE</scope>
    <source>
        <strain evidence="3">1802A</strain>
    </source>
</reference>
<dbReference type="InterPro" id="IPR001214">
    <property type="entry name" value="SET_dom"/>
</dbReference>
<dbReference type="Proteomes" id="UP001195914">
    <property type="component" value="Unassembled WGS sequence"/>
</dbReference>
<feature type="compositionally biased region" description="Basic residues" evidence="1">
    <location>
        <begin position="1"/>
        <end position="14"/>
    </location>
</feature>
<dbReference type="SMART" id="SM00317">
    <property type="entry name" value="SET"/>
    <property type="match status" value="1"/>
</dbReference>
<dbReference type="AlphaFoldDB" id="A0AAD9GAR4"/>
<evidence type="ECO:0000256" key="1">
    <source>
        <dbReference type="SAM" id="MobiDB-lite"/>
    </source>
</evidence>
<proteinExistence type="predicted"/>
<feature type="region of interest" description="Disordered" evidence="1">
    <location>
        <begin position="1"/>
        <end position="23"/>
    </location>
</feature>
<organism evidence="3 4">
    <name type="scientific">Babesia divergens</name>
    <dbReference type="NCBI Taxonomy" id="32595"/>
    <lineage>
        <taxon>Eukaryota</taxon>
        <taxon>Sar</taxon>
        <taxon>Alveolata</taxon>
        <taxon>Apicomplexa</taxon>
        <taxon>Aconoidasida</taxon>
        <taxon>Piroplasmida</taxon>
        <taxon>Babesiidae</taxon>
        <taxon>Babesia</taxon>
    </lineage>
</organism>
<feature type="compositionally biased region" description="Basic and acidic residues" evidence="1">
    <location>
        <begin position="244"/>
        <end position="257"/>
    </location>
</feature>
<dbReference type="GO" id="GO:0042799">
    <property type="term" value="F:histone H4K20 methyltransferase activity"/>
    <property type="evidence" value="ECO:0007669"/>
    <property type="project" value="TreeGrafter"/>
</dbReference>
<dbReference type="InterPro" id="IPR051760">
    <property type="entry name" value="KMT5A"/>
</dbReference>
<evidence type="ECO:0000313" key="3">
    <source>
        <dbReference type="EMBL" id="KAK1934915.1"/>
    </source>
</evidence>
<dbReference type="SUPFAM" id="SSF82199">
    <property type="entry name" value="SET domain"/>
    <property type="match status" value="1"/>
</dbReference>
<dbReference type="Gene3D" id="2.170.270.10">
    <property type="entry name" value="SET domain"/>
    <property type="match status" value="1"/>
</dbReference>
<feature type="region of interest" description="Disordered" evidence="1">
    <location>
        <begin position="241"/>
        <end position="266"/>
    </location>
</feature>
<dbReference type="PROSITE" id="PS50280">
    <property type="entry name" value="SET"/>
    <property type="match status" value="1"/>
</dbReference>
<dbReference type="GO" id="GO:0006357">
    <property type="term" value="P:regulation of transcription by RNA polymerase II"/>
    <property type="evidence" value="ECO:0007669"/>
    <property type="project" value="TreeGrafter"/>
</dbReference>
<dbReference type="GO" id="GO:0005634">
    <property type="term" value="C:nucleus"/>
    <property type="evidence" value="ECO:0007669"/>
    <property type="project" value="TreeGrafter"/>
</dbReference>
<evidence type="ECO:0000259" key="2">
    <source>
        <dbReference type="PROSITE" id="PS50280"/>
    </source>
</evidence>
<dbReference type="EMBL" id="JAHBMH010000062">
    <property type="protein sequence ID" value="KAK1934915.1"/>
    <property type="molecule type" value="Genomic_DNA"/>
</dbReference>
<reference evidence="3" key="2">
    <citation type="submission" date="2021-05" db="EMBL/GenBank/DDBJ databases">
        <authorList>
            <person name="Pain A."/>
        </authorList>
    </citation>
    <scope>NUCLEOTIDE SEQUENCE</scope>
    <source>
        <strain evidence="3">1802A</strain>
    </source>
</reference>
<keyword evidence="4" id="KW-1185">Reference proteome</keyword>
<protein>
    <submittedName>
        <fullName evidence="3">SET domain containing protein</fullName>
    </submittedName>
</protein>
<gene>
    <name evidence="3" type="ORF">X943_003158</name>
</gene>